<evidence type="ECO:0000313" key="2">
    <source>
        <dbReference type="Proteomes" id="UP000053097"/>
    </source>
</evidence>
<accession>A0A026W6K7</accession>
<name>A0A026W6K7_OOCBI</name>
<organism evidence="1 2">
    <name type="scientific">Ooceraea biroi</name>
    <name type="common">Clonal raider ant</name>
    <name type="synonym">Cerapachys biroi</name>
    <dbReference type="NCBI Taxonomy" id="2015173"/>
    <lineage>
        <taxon>Eukaryota</taxon>
        <taxon>Metazoa</taxon>
        <taxon>Ecdysozoa</taxon>
        <taxon>Arthropoda</taxon>
        <taxon>Hexapoda</taxon>
        <taxon>Insecta</taxon>
        <taxon>Pterygota</taxon>
        <taxon>Neoptera</taxon>
        <taxon>Endopterygota</taxon>
        <taxon>Hymenoptera</taxon>
        <taxon>Apocrita</taxon>
        <taxon>Aculeata</taxon>
        <taxon>Formicoidea</taxon>
        <taxon>Formicidae</taxon>
        <taxon>Dorylinae</taxon>
        <taxon>Ooceraea</taxon>
    </lineage>
</organism>
<gene>
    <name evidence="1" type="ORF">X777_09943</name>
</gene>
<keyword evidence="2" id="KW-1185">Reference proteome</keyword>
<dbReference type="EMBL" id="KK107405">
    <property type="protein sequence ID" value="EZA51266.1"/>
    <property type="molecule type" value="Genomic_DNA"/>
</dbReference>
<proteinExistence type="predicted"/>
<evidence type="ECO:0000313" key="1">
    <source>
        <dbReference type="EMBL" id="EZA51266.1"/>
    </source>
</evidence>
<reference evidence="1 2" key="1">
    <citation type="journal article" date="2014" name="Curr. Biol.">
        <title>The genome of the clonal raider ant Cerapachys biroi.</title>
        <authorList>
            <person name="Oxley P.R."/>
            <person name="Ji L."/>
            <person name="Fetter-Pruneda I."/>
            <person name="McKenzie S.K."/>
            <person name="Li C."/>
            <person name="Hu H."/>
            <person name="Zhang G."/>
            <person name="Kronauer D.J."/>
        </authorList>
    </citation>
    <scope>NUCLEOTIDE SEQUENCE [LARGE SCALE GENOMIC DNA]</scope>
</reference>
<protein>
    <submittedName>
        <fullName evidence="1">Uncharacterized protein</fullName>
    </submittedName>
</protein>
<dbReference type="AlphaFoldDB" id="A0A026W6K7"/>
<dbReference type="Proteomes" id="UP000053097">
    <property type="component" value="Unassembled WGS sequence"/>
</dbReference>
<sequence length="64" mass="7014">MSLYECVPWCAHVGTTESTGRNTEKTLVKGKRPPLPAFPIESTAPLAFVIFSLSPFRVFVFSPG</sequence>